<sequence length="55" mass="6810">NGPKLHHRRFRLDIRRNVFTERVVKHWNRLPREVVESPSLEVFKRYIDVVLRDMV</sequence>
<evidence type="ECO:0000313" key="1">
    <source>
        <dbReference type="EMBL" id="KFQ36261.1"/>
    </source>
</evidence>
<feature type="non-terminal residue" evidence="1">
    <location>
        <position position="1"/>
    </location>
</feature>
<name>A0A091R9U3_MERNU</name>
<feature type="non-terminal residue" evidence="1">
    <location>
        <position position="55"/>
    </location>
</feature>
<keyword evidence="2" id="KW-1185">Reference proteome</keyword>
<reference evidence="1 2" key="1">
    <citation type="submission" date="2014-04" db="EMBL/GenBank/DDBJ databases">
        <title>Genome evolution of avian class.</title>
        <authorList>
            <person name="Zhang G."/>
            <person name="Li C."/>
        </authorList>
    </citation>
    <scope>NUCLEOTIDE SEQUENCE [LARGE SCALE GENOMIC DNA]</scope>
    <source>
        <strain evidence="1">BGI_N331</strain>
    </source>
</reference>
<accession>A0A091R9U3</accession>
<dbReference type="EMBL" id="KK715715">
    <property type="protein sequence ID" value="KFQ36261.1"/>
    <property type="molecule type" value="Genomic_DNA"/>
</dbReference>
<dbReference type="Proteomes" id="UP000052967">
    <property type="component" value="Unassembled WGS sequence"/>
</dbReference>
<evidence type="ECO:0008006" key="3">
    <source>
        <dbReference type="Google" id="ProtNLM"/>
    </source>
</evidence>
<gene>
    <name evidence="1" type="ORF">N331_11545</name>
</gene>
<organism evidence="1 2">
    <name type="scientific">Merops nubicus</name>
    <name type="common">Northern carmine bee-eater</name>
    <dbReference type="NCBI Taxonomy" id="57421"/>
    <lineage>
        <taxon>Eukaryota</taxon>
        <taxon>Metazoa</taxon>
        <taxon>Chordata</taxon>
        <taxon>Craniata</taxon>
        <taxon>Vertebrata</taxon>
        <taxon>Euteleostomi</taxon>
        <taxon>Archelosauria</taxon>
        <taxon>Archosauria</taxon>
        <taxon>Dinosauria</taxon>
        <taxon>Saurischia</taxon>
        <taxon>Theropoda</taxon>
        <taxon>Coelurosauria</taxon>
        <taxon>Aves</taxon>
        <taxon>Neognathae</taxon>
        <taxon>Neoaves</taxon>
        <taxon>Telluraves</taxon>
        <taxon>Coraciimorphae</taxon>
        <taxon>Coraciiformes</taxon>
        <taxon>Meropidae</taxon>
        <taxon>Merops</taxon>
    </lineage>
</organism>
<dbReference type="AlphaFoldDB" id="A0A091R9U3"/>
<proteinExistence type="predicted"/>
<protein>
    <recommendedName>
        <fullName evidence="3">Nidogen G2 beta-barrel domain-containing protein</fullName>
    </recommendedName>
</protein>
<evidence type="ECO:0000313" key="2">
    <source>
        <dbReference type="Proteomes" id="UP000052967"/>
    </source>
</evidence>